<evidence type="ECO:0000313" key="2">
    <source>
        <dbReference type="Proteomes" id="UP000005496"/>
    </source>
</evidence>
<comment type="caution">
    <text evidence="1">The sequence shown here is derived from an EMBL/GenBank/DDBJ whole genome shotgun (WGS) entry which is preliminary data.</text>
</comment>
<proteinExistence type="predicted"/>
<sequence>MELKLPSSRDLRSIWQESFLGQKGFFIPGERKLPIGREMKIDLVVEGSSWGSLKMVPVWANLSGPESSDLPRGTFLLLTSCEQELEKRIKSCCRS</sequence>
<organism evidence="1 2">
    <name type="scientific">Desulfonatronospira thiodismutans ASO3-1</name>
    <dbReference type="NCBI Taxonomy" id="555779"/>
    <lineage>
        <taxon>Bacteria</taxon>
        <taxon>Pseudomonadati</taxon>
        <taxon>Thermodesulfobacteriota</taxon>
        <taxon>Desulfovibrionia</taxon>
        <taxon>Desulfovibrionales</taxon>
        <taxon>Desulfonatronovibrionaceae</taxon>
        <taxon>Desulfonatronospira</taxon>
    </lineage>
</organism>
<dbReference type="AlphaFoldDB" id="D6SQ94"/>
<keyword evidence="2" id="KW-1185">Reference proteome</keyword>
<gene>
    <name evidence="1" type="ORF">Dthio_PD2311</name>
</gene>
<accession>D6SQ94</accession>
<dbReference type="RefSeq" id="WP_008870234.1">
    <property type="nucleotide sequence ID" value="NZ_ACJN02000002.1"/>
</dbReference>
<dbReference type="Proteomes" id="UP000005496">
    <property type="component" value="Unassembled WGS sequence"/>
</dbReference>
<protein>
    <submittedName>
        <fullName evidence="1">Uncharacterized protein</fullName>
    </submittedName>
</protein>
<dbReference type="OrthoDB" id="5472219at2"/>
<name>D6SQ94_9BACT</name>
<evidence type="ECO:0000313" key="1">
    <source>
        <dbReference type="EMBL" id="EFI34920.1"/>
    </source>
</evidence>
<reference evidence="1" key="1">
    <citation type="submission" date="2010-05" db="EMBL/GenBank/DDBJ databases">
        <title>The draft genome of Desulfonatronospira thiodismutans ASO3-1.</title>
        <authorList>
            <consortium name="US DOE Joint Genome Institute (JGI-PGF)"/>
            <person name="Lucas S."/>
            <person name="Copeland A."/>
            <person name="Lapidus A."/>
            <person name="Cheng J.-F."/>
            <person name="Bruce D."/>
            <person name="Goodwin L."/>
            <person name="Pitluck S."/>
            <person name="Chertkov O."/>
            <person name="Brettin T."/>
            <person name="Detter J.C."/>
            <person name="Han C."/>
            <person name="Land M.L."/>
            <person name="Hauser L."/>
            <person name="Kyrpides N."/>
            <person name="Mikhailova N."/>
            <person name="Muyzer G."/>
            <person name="Woyke T."/>
        </authorList>
    </citation>
    <scope>NUCLEOTIDE SEQUENCE [LARGE SCALE GENOMIC DNA]</scope>
    <source>
        <strain evidence="1">ASO3-1</strain>
    </source>
</reference>
<dbReference type="EMBL" id="ACJN02000002">
    <property type="protein sequence ID" value="EFI34920.1"/>
    <property type="molecule type" value="Genomic_DNA"/>
</dbReference>